<reference evidence="1" key="1">
    <citation type="journal article" date="2014" name="Int. J. Syst. Evol. Microbiol.">
        <title>Complete genome sequence of Corynebacterium casei LMG S-19264T (=DSM 44701T), isolated from a smear-ripened cheese.</title>
        <authorList>
            <consortium name="US DOE Joint Genome Institute (JGI-PGF)"/>
            <person name="Walter F."/>
            <person name="Albersmeier A."/>
            <person name="Kalinowski J."/>
            <person name="Ruckert C."/>
        </authorList>
    </citation>
    <scope>NUCLEOTIDE SEQUENCE</scope>
    <source>
        <strain evidence="1">CGMCC 1.16134</strain>
    </source>
</reference>
<gene>
    <name evidence="1" type="ORF">GCM10010912_10680</name>
</gene>
<proteinExistence type="predicted"/>
<accession>A0A917C3T4</accession>
<evidence type="ECO:0000313" key="1">
    <source>
        <dbReference type="EMBL" id="GGF67542.1"/>
    </source>
</evidence>
<dbReference type="Proteomes" id="UP000637643">
    <property type="component" value="Unassembled WGS sequence"/>
</dbReference>
<dbReference type="EMBL" id="BMKR01000004">
    <property type="protein sequence ID" value="GGF67542.1"/>
    <property type="molecule type" value="Genomic_DNA"/>
</dbReference>
<comment type="caution">
    <text evidence="1">The sequence shown here is derived from an EMBL/GenBank/DDBJ whole genome shotgun (WGS) entry which is preliminary data.</text>
</comment>
<organism evidence="1 2">
    <name type="scientific">Paenibacillus albidus</name>
    <dbReference type="NCBI Taxonomy" id="2041023"/>
    <lineage>
        <taxon>Bacteria</taxon>
        <taxon>Bacillati</taxon>
        <taxon>Bacillota</taxon>
        <taxon>Bacilli</taxon>
        <taxon>Bacillales</taxon>
        <taxon>Paenibacillaceae</taxon>
        <taxon>Paenibacillus</taxon>
    </lineage>
</organism>
<evidence type="ECO:0000313" key="2">
    <source>
        <dbReference type="Proteomes" id="UP000637643"/>
    </source>
</evidence>
<reference evidence="1" key="2">
    <citation type="submission" date="2020-09" db="EMBL/GenBank/DDBJ databases">
        <authorList>
            <person name="Sun Q."/>
            <person name="Zhou Y."/>
        </authorList>
    </citation>
    <scope>NUCLEOTIDE SEQUENCE</scope>
    <source>
        <strain evidence="1">CGMCC 1.16134</strain>
    </source>
</reference>
<name>A0A917C3T4_9BACL</name>
<keyword evidence="2" id="KW-1185">Reference proteome</keyword>
<dbReference type="AlphaFoldDB" id="A0A917C3T4"/>
<protein>
    <submittedName>
        <fullName evidence="1">Uncharacterized protein</fullName>
    </submittedName>
</protein>
<sequence length="58" mass="6943">MAKGKVWFCLYEVDLNLMGDRSAQIMFKTKFISTEGRSNFYEYSRQVNAKIQRPRYPE</sequence>